<feature type="domain" description="Gfo/Idh/MocA-like oxidoreductase N-terminal" evidence="1">
    <location>
        <begin position="1"/>
        <end position="97"/>
    </location>
</feature>
<dbReference type="SUPFAM" id="SSF51735">
    <property type="entry name" value="NAD(P)-binding Rossmann-fold domains"/>
    <property type="match status" value="1"/>
</dbReference>
<sequence length="327" mass="35242">MRCLVVGIGGLAMGQYLPFLTRQEDLELAYLSRRSASSRAAQDAFGGHGLDSWSEVEGFAPDIAFNLATDSAHAHVLESLIEARVPRVFTEKPLISQAGQENVDEDDFFRARDIVGLANEAGFEIAMGFNYRFFESVQDSLDAVAGARLGPLRTVVANSHFATWSHTLDLIGMACGPIATLTAMAGPGTARDGRTPTRSVSFRAVSGAVGSALGSALRDWEDDLLDISFSFDGGHLRWRDLDAESSMFEAASGRRTVTVLPGPREARYSASFTASLTAYLAAVRTNAPPPVGVDAGLRELQMEASISRSIREHRAVRVQEEFPLDAS</sequence>
<dbReference type="PANTHER" id="PTHR43377:SF1">
    <property type="entry name" value="BILIVERDIN REDUCTASE A"/>
    <property type="match status" value="1"/>
</dbReference>
<dbReference type="Pfam" id="PF01408">
    <property type="entry name" value="GFO_IDH_MocA"/>
    <property type="match status" value="1"/>
</dbReference>
<dbReference type="PANTHER" id="PTHR43377">
    <property type="entry name" value="BILIVERDIN REDUCTASE A"/>
    <property type="match status" value="1"/>
</dbReference>
<comment type="caution">
    <text evidence="2">The sequence shown here is derived from an EMBL/GenBank/DDBJ whole genome shotgun (WGS) entry which is preliminary data.</text>
</comment>
<proteinExistence type="predicted"/>
<keyword evidence="3" id="KW-1185">Reference proteome</keyword>
<dbReference type="InterPro" id="IPR000683">
    <property type="entry name" value="Gfo/Idh/MocA-like_OxRdtase_N"/>
</dbReference>
<dbReference type="InterPro" id="IPR051450">
    <property type="entry name" value="Gfo/Idh/MocA_Oxidoreductases"/>
</dbReference>
<dbReference type="Proteomes" id="UP001501697">
    <property type="component" value="Unassembled WGS sequence"/>
</dbReference>
<reference evidence="3" key="1">
    <citation type="journal article" date="2019" name="Int. J. Syst. Evol. Microbiol.">
        <title>The Global Catalogue of Microorganisms (GCM) 10K type strain sequencing project: providing services to taxonomists for standard genome sequencing and annotation.</title>
        <authorList>
            <consortium name="The Broad Institute Genomics Platform"/>
            <consortium name="The Broad Institute Genome Sequencing Center for Infectious Disease"/>
            <person name="Wu L."/>
            <person name="Ma J."/>
        </authorList>
    </citation>
    <scope>NUCLEOTIDE SEQUENCE [LARGE SCALE GENOMIC DNA]</scope>
    <source>
        <strain evidence="3">JCM 16544</strain>
    </source>
</reference>
<organism evidence="2 3">
    <name type="scientific">Microbacterium awajiense</name>
    <dbReference type="NCBI Taxonomy" id="415214"/>
    <lineage>
        <taxon>Bacteria</taxon>
        <taxon>Bacillati</taxon>
        <taxon>Actinomycetota</taxon>
        <taxon>Actinomycetes</taxon>
        <taxon>Micrococcales</taxon>
        <taxon>Microbacteriaceae</taxon>
        <taxon>Microbacterium</taxon>
    </lineage>
</organism>
<protein>
    <recommendedName>
        <fullName evidence="1">Gfo/Idh/MocA-like oxidoreductase N-terminal domain-containing protein</fullName>
    </recommendedName>
</protein>
<accession>A0ABP7ATV8</accession>
<dbReference type="RefSeq" id="WP_344738972.1">
    <property type="nucleotide sequence ID" value="NZ_BAAAYU010000005.1"/>
</dbReference>
<dbReference type="EMBL" id="BAAAYU010000005">
    <property type="protein sequence ID" value="GAA3640032.1"/>
    <property type="molecule type" value="Genomic_DNA"/>
</dbReference>
<dbReference type="InterPro" id="IPR036291">
    <property type="entry name" value="NAD(P)-bd_dom_sf"/>
</dbReference>
<dbReference type="Gene3D" id="3.40.50.720">
    <property type="entry name" value="NAD(P)-binding Rossmann-like Domain"/>
    <property type="match status" value="1"/>
</dbReference>
<name>A0ABP7ATV8_9MICO</name>
<dbReference type="Gene3D" id="3.30.360.10">
    <property type="entry name" value="Dihydrodipicolinate Reductase, domain 2"/>
    <property type="match status" value="1"/>
</dbReference>
<gene>
    <name evidence="2" type="ORF">GCM10022200_24480</name>
</gene>
<evidence type="ECO:0000259" key="1">
    <source>
        <dbReference type="Pfam" id="PF01408"/>
    </source>
</evidence>
<evidence type="ECO:0000313" key="3">
    <source>
        <dbReference type="Proteomes" id="UP001501697"/>
    </source>
</evidence>
<evidence type="ECO:0000313" key="2">
    <source>
        <dbReference type="EMBL" id="GAA3640032.1"/>
    </source>
</evidence>